<evidence type="ECO:0000313" key="3">
    <source>
        <dbReference type="Proteomes" id="UP000664859"/>
    </source>
</evidence>
<accession>A0A835Z525</accession>
<organism evidence="2 3">
    <name type="scientific">Tribonema minus</name>
    <dbReference type="NCBI Taxonomy" id="303371"/>
    <lineage>
        <taxon>Eukaryota</taxon>
        <taxon>Sar</taxon>
        <taxon>Stramenopiles</taxon>
        <taxon>Ochrophyta</taxon>
        <taxon>PX clade</taxon>
        <taxon>Xanthophyceae</taxon>
        <taxon>Tribonematales</taxon>
        <taxon>Tribonemataceae</taxon>
        <taxon>Tribonema</taxon>
    </lineage>
</organism>
<proteinExistence type="predicted"/>
<keyword evidence="3" id="KW-1185">Reference proteome</keyword>
<gene>
    <name evidence="2" type="ORF">JKP88DRAFT_290454</name>
</gene>
<dbReference type="EMBL" id="JAFCMP010000221">
    <property type="protein sequence ID" value="KAG5183304.1"/>
    <property type="molecule type" value="Genomic_DNA"/>
</dbReference>
<protein>
    <submittedName>
        <fullName evidence="2">Uncharacterized protein</fullName>
    </submittedName>
</protein>
<dbReference type="Proteomes" id="UP000664859">
    <property type="component" value="Unassembled WGS sequence"/>
</dbReference>
<reference evidence="2" key="1">
    <citation type="submission" date="2021-02" db="EMBL/GenBank/DDBJ databases">
        <title>First Annotated Genome of the Yellow-green Alga Tribonema minus.</title>
        <authorList>
            <person name="Mahan K.M."/>
        </authorList>
    </citation>
    <scope>NUCLEOTIDE SEQUENCE</scope>
    <source>
        <strain evidence="2">UTEX B ZZ1240</strain>
    </source>
</reference>
<keyword evidence="1" id="KW-0175">Coiled coil</keyword>
<sequence length="509" mass="54328">MLAALEKRAAAKLAEIKDDSAADAIRKIEGEHEAILAEIADVKRKIEAAKADASRVAPHAPVVETVSAADAIVTERKRVSEIRKLGKEANTVELADTAIDAGHTVDEFRSALLAELMKREAAPVDNRAPATVGTEHAEKRAALLQDALLVRAGAAPANEEGAREYRGFTLIDMAREALELRGEKTRGLNREEIAARALAQRSGAYGTTSDFPVILGNVVNTTLRAGYEAAGQTFRPLVRETEVSDFKAVNRAQLGEGPAFERVNEHGEFKRGLVGEGKESYKIATFGKIIAITRQVIVNDDMNAFSRIPQLLGGAAAQLESDLVWHQILANANMGDGKALFHTDHKNLLTGAGSAFGITGLGKGRALMAKQVGLDGKTVLNIRPQYLIVPVELETTAEQELKTALYVADAAKAATASMKQLQIIAEPRLDNGINNPAVGAGVAGSLTAWYLSAANSQIDTVEIAYLEGNKGVFTETRYGFDVDGVEIKGRLDVGAKTIDHRGLQKNAGA</sequence>
<evidence type="ECO:0000256" key="1">
    <source>
        <dbReference type="SAM" id="Coils"/>
    </source>
</evidence>
<evidence type="ECO:0000313" key="2">
    <source>
        <dbReference type="EMBL" id="KAG5183304.1"/>
    </source>
</evidence>
<name>A0A835Z525_9STRA</name>
<feature type="coiled-coil region" evidence="1">
    <location>
        <begin position="25"/>
        <end position="52"/>
    </location>
</feature>
<dbReference type="AlphaFoldDB" id="A0A835Z525"/>
<comment type="caution">
    <text evidence="2">The sequence shown here is derived from an EMBL/GenBank/DDBJ whole genome shotgun (WGS) entry which is preliminary data.</text>
</comment>
<dbReference type="Pfam" id="PF25209">
    <property type="entry name" value="Phage_capsid_4"/>
    <property type="match status" value="1"/>
</dbReference>